<name>A0ABS7L925_9FIRM</name>
<proteinExistence type="predicted"/>
<accession>A0ABS7L925</accession>
<dbReference type="PROSITE" id="PS51677">
    <property type="entry name" value="NODB"/>
    <property type="match status" value="1"/>
</dbReference>
<keyword evidence="3" id="KW-1185">Reference proteome</keyword>
<dbReference type="InterPro" id="IPR002509">
    <property type="entry name" value="NODB_dom"/>
</dbReference>
<dbReference type="InterPro" id="IPR050248">
    <property type="entry name" value="Polysacc_deacetylase_ArnD"/>
</dbReference>
<dbReference type="SUPFAM" id="SSF88713">
    <property type="entry name" value="Glycoside hydrolase/deacetylase"/>
    <property type="match status" value="1"/>
</dbReference>
<dbReference type="RefSeq" id="WP_221920163.1">
    <property type="nucleotide sequence ID" value="NZ_CP173660.1"/>
</dbReference>
<organism evidence="2 3">
    <name type="scientific">Sellimonas caecigallum</name>
    <dbReference type="NCBI Taxonomy" id="2592333"/>
    <lineage>
        <taxon>Bacteria</taxon>
        <taxon>Bacillati</taxon>
        <taxon>Bacillota</taxon>
        <taxon>Clostridia</taxon>
        <taxon>Lachnospirales</taxon>
        <taxon>Lachnospiraceae</taxon>
        <taxon>Sellimonas</taxon>
    </lineage>
</organism>
<dbReference type="Pfam" id="PF01522">
    <property type="entry name" value="Polysacc_deac_1"/>
    <property type="match status" value="1"/>
</dbReference>
<comment type="caution">
    <text evidence="2">The sequence shown here is derived from an EMBL/GenBank/DDBJ whole genome shotgun (WGS) entry which is preliminary data.</text>
</comment>
<sequence>MKHIRCYRKLFLTALFLVVSYFVGIGAGKLTEQMNARETASSASENWGLGFQEEGSPPVGNASSDELWNYHASFLDDTDEKVIYLTFDCGFENGNTKAILDALKKHEAPAAFFIVGTYLESAPDMVKRMVDEGHIVANHTYHHPNMSSISSKEDFLKELKSVENLFKETTGQEMPHYYRPPQGKYSLQNLKMADSLGYYTFFWSLAYVDWYQDQQPSKEEAFEKLLGRIHPGAIVLLHNTSSTNAQILDELLTKWEEMGYRFASLEDLLSKKQDA</sequence>
<dbReference type="Proteomes" id="UP000779049">
    <property type="component" value="Unassembled WGS sequence"/>
</dbReference>
<protein>
    <submittedName>
        <fullName evidence="2">Polysaccharide deacetylase family protein</fullName>
    </submittedName>
</protein>
<evidence type="ECO:0000259" key="1">
    <source>
        <dbReference type="PROSITE" id="PS51677"/>
    </source>
</evidence>
<dbReference type="PANTHER" id="PTHR10587:SF78">
    <property type="entry name" value="PEPTIDOGLYCAN-N-ACETYLMURAMIC ACID DEACETYLASE PDAA"/>
    <property type="match status" value="1"/>
</dbReference>
<dbReference type="InterPro" id="IPR011330">
    <property type="entry name" value="Glyco_hydro/deAcase_b/a-brl"/>
</dbReference>
<feature type="domain" description="NodB homology" evidence="1">
    <location>
        <begin position="81"/>
        <end position="263"/>
    </location>
</feature>
<evidence type="ECO:0000313" key="2">
    <source>
        <dbReference type="EMBL" id="MBY0759593.1"/>
    </source>
</evidence>
<dbReference type="Gene3D" id="3.20.20.370">
    <property type="entry name" value="Glycoside hydrolase/deacetylase"/>
    <property type="match status" value="1"/>
</dbReference>
<gene>
    <name evidence="2" type="ORF">FLB61_10950</name>
</gene>
<evidence type="ECO:0000313" key="3">
    <source>
        <dbReference type="Proteomes" id="UP000779049"/>
    </source>
</evidence>
<dbReference type="PANTHER" id="PTHR10587">
    <property type="entry name" value="GLYCOSYL TRANSFERASE-RELATED"/>
    <property type="match status" value="1"/>
</dbReference>
<reference evidence="2 3" key="1">
    <citation type="journal article" date="2020" name="New Microbes New Infect">
        <title>Sellimonas caecigallum sp. nov., description and genome sequence of a new member of the Sellimonas genus isolated from the cecum of feral chicken.</title>
        <authorList>
            <person name="Wongkuna S."/>
            <person name="Ghimire S."/>
            <person name="Antony L."/>
            <person name="Chankhamhaengdecha S."/>
            <person name="Janvilisri T."/>
            <person name="Scaria J."/>
        </authorList>
    </citation>
    <scope>NUCLEOTIDE SEQUENCE [LARGE SCALE GENOMIC DNA]</scope>
    <source>
        <strain evidence="2 3">SW451</strain>
    </source>
</reference>
<dbReference type="EMBL" id="VIRV01000019">
    <property type="protein sequence ID" value="MBY0759593.1"/>
    <property type="molecule type" value="Genomic_DNA"/>
</dbReference>